<proteinExistence type="predicted"/>
<dbReference type="Proteomes" id="UP000001075">
    <property type="component" value="Unassembled WGS sequence"/>
</dbReference>
<name>G3HCG9_CRIGR</name>
<accession>G3HCG9</accession>
<dbReference type="InParanoid" id="G3HCG9"/>
<sequence>MDQWVEELATKPDVQRVSMPGATKRKESQVPQMSCDLRLCSMALGHPQRLINPDKNSTQS</sequence>
<evidence type="ECO:0000313" key="1">
    <source>
        <dbReference type="EMBL" id="EGV93706.1"/>
    </source>
</evidence>
<evidence type="ECO:0000313" key="2">
    <source>
        <dbReference type="Proteomes" id="UP000001075"/>
    </source>
</evidence>
<protein>
    <submittedName>
        <fullName evidence="1">Uncharacterized protein</fullName>
    </submittedName>
</protein>
<dbReference type="EMBL" id="JH000282">
    <property type="protein sequence ID" value="EGV93706.1"/>
    <property type="molecule type" value="Genomic_DNA"/>
</dbReference>
<reference evidence="2" key="1">
    <citation type="journal article" date="2011" name="Nat. Biotechnol.">
        <title>The genomic sequence of the Chinese hamster ovary (CHO)-K1 cell line.</title>
        <authorList>
            <person name="Xu X."/>
            <person name="Nagarajan H."/>
            <person name="Lewis N.E."/>
            <person name="Pan S."/>
            <person name="Cai Z."/>
            <person name="Liu X."/>
            <person name="Chen W."/>
            <person name="Xie M."/>
            <person name="Wang W."/>
            <person name="Hammond S."/>
            <person name="Andersen M.R."/>
            <person name="Neff N."/>
            <person name="Passarelli B."/>
            <person name="Koh W."/>
            <person name="Fan H.C."/>
            <person name="Wang J."/>
            <person name="Gui Y."/>
            <person name="Lee K.H."/>
            <person name="Betenbaugh M.J."/>
            <person name="Quake S.R."/>
            <person name="Famili I."/>
            <person name="Palsson B.O."/>
            <person name="Wang J."/>
        </authorList>
    </citation>
    <scope>NUCLEOTIDE SEQUENCE [LARGE SCALE GENOMIC DNA]</scope>
    <source>
        <strain evidence="2">CHO K1 cell line</strain>
    </source>
</reference>
<gene>
    <name evidence="1" type="ORF">I79_008179</name>
</gene>
<organism evidence="1 2">
    <name type="scientific">Cricetulus griseus</name>
    <name type="common">Chinese hamster</name>
    <name type="synonym">Cricetulus barabensis griseus</name>
    <dbReference type="NCBI Taxonomy" id="10029"/>
    <lineage>
        <taxon>Eukaryota</taxon>
        <taxon>Metazoa</taxon>
        <taxon>Chordata</taxon>
        <taxon>Craniata</taxon>
        <taxon>Vertebrata</taxon>
        <taxon>Euteleostomi</taxon>
        <taxon>Mammalia</taxon>
        <taxon>Eutheria</taxon>
        <taxon>Euarchontoglires</taxon>
        <taxon>Glires</taxon>
        <taxon>Rodentia</taxon>
        <taxon>Myomorpha</taxon>
        <taxon>Muroidea</taxon>
        <taxon>Cricetidae</taxon>
        <taxon>Cricetinae</taxon>
        <taxon>Cricetulus</taxon>
    </lineage>
</organism>
<dbReference type="AlphaFoldDB" id="G3HCG9"/>